<dbReference type="InterPro" id="IPR015373">
    <property type="entry name" value="Interferon/interleukin_rcp_dom"/>
</dbReference>
<organism evidence="5 6">
    <name type="scientific">Salvelinus namaycush</name>
    <name type="common">Lake trout</name>
    <name type="synonym">Salmo namaycush</name>
    <dbReference type="NCBI Taxonomy" id="8040"/>
    <lineage>
        <taxon>Eukaryota</taxon>
        <taxon>Metazoa</taxon>
        <taxon>Chordata</taxon>
        <taxon>Craniata</taxon>
        <taxon>Vertebrata</taxon>
        <taxon>Euteleostomi</taxon>
        <taxon>Actinopterygii</taxon>
        <taxon>Neopterygii</taxon>
        <taxon>Teleostei</taxon>
        <taxon>Protacanthopterygii</taxon>
        <taxon>Salmoniformes</taxon>
        <taxon>Salmonidae</taxon>
        <taxon>Salmoninae</taxon>
        <taxon>Salvelinus</taxon>
    </lineage>
</organism>
<evidence type="ECO:0000313" key="6">
    <source>
        <dbReference type="RefSeq" id="XP_038863269.1"/>
    </source>
</evidence>
<keyword evidence="2" id="KW-0812">Transmembrane</keyword>
<protein>
    <submittedName>
        <fullName evidence="6">Cytokine receptor family member b2</fullName>
    </submittedName>
</protein>
<evidence type="ECO:0000256" key="1">
    <source>
        <dbReference type="SAM" id="MobiDB-lite"/>
    </source>
</evidence>
<dbReference type="InterPro" id="IPR013783">
    <property type="entry name" value="Ig-like_fold"/>
</dbReference>
<feature type="signal peptide" evidence="3">
    <location>
        <begin position="1"/>
        <end position="29"/>
    </location>
</feature>
<accession>A0A8U1C770</accession>
<dbReference type="GeneID" id="120058559"/>
<keyword evidence="5" id="KW-1185">Reference proteome</keyword>
<keyword evidence="6" id="KW-0675">Receptor</keyword>
<dbReference type="OrthoDB" id="10031784at2759"/>
<evidence type="ECO:0000256" key="2">
    <source>
        <dbReference type="SAM" id="Phobius"/>
    </source>
</evidence>
<dbReference type="GO" id="GO:0004896">
    <property type="term" value="F:cytokine receptor activity"/>
    <property type="evidence" value="ECO:0007669"/>
    <property type="project" value="TreeGrafter"/>
</dbReference>
<keyword evidence="2" id="KW-1133">Transmembrane helix</keyword>
<gene>
    <name evidence="6" type="primary">crfb2</name>
</gene>
<dbReference type="Proteomes" id="UP000808372">
    <property type="component" value="Chromosome 13"/>
</dbReference>
<feature type="region of interest" description="Disordered" evidence="1">
    <location>
        <begin position="283"/>
        <end position="352"/>
    </location>
</feature>
<dbReference type="InterPro" id="IPR050650">
    <property type="entry name" value="Type-II_Cytokine-TF_Rcpt"/>
</dbReference>
<dbReference type="AlphaFoldDB" id="A0A8U1C770"/>
<name>A0A8U1C770_SALNM</name>
<evidence type="ECO:0000259" key="4">
    <source>
        <dbReference type="PROSITE" id="PS50853"/>
    </source>
</evidence>
<proteinExistence type="predicted"/>
<dbReference type="CTD" id="777653"/>
<evidence type="ECO:0000313" key="5">
    <source>
        <dbReference type="Proteomes" id="UP000808372"/>
    </source>
</evidence>
<dbReference type="Pfam" id="PF09294">
    <property type="entry name" value="Interfer-bind"/>
    <property type="match status" value="1"/>
</dbReference>
<dbReference type="Gene3D" id="2.60.40.10">
    <property type="entry name" value="Immunoglobulins"/>
    <property type="match status" value="1"/>
</dbReference>
<feature type="chain" id="PRO_5036480270" evidence="3">
    <location>
        <begin position="30"/>
        <end position="541"/>
    </location>
</feature>
<dbReference type="InterPro" id="IPR036116">
    <property type="entry name" value="FN3_sf"/>
</dbReference>
<feature type="region of interest" description="Disordered" evidence="1">
    <location>
        <begin position="364"/>
        <end position="462"/>
    </location>
</feature>
<dbReference type="SUPFAM" id="SSF49265">
    <property type="entry name" value="Fibronectin type III"/>
    <property type="match status" value="2"/>
</dbReference>
<dbReference type="Pfam" id="PF01108">
    <property type="entry name" value="Tissue_fac"/>
    <property type="match status" value="1"/>
</dbReference>
<evidence type="ECO:0000256" key="3">
    <source>
        <dbReference type="SAM" id="SignalP"/>
    </source>
</evidence>
<feature type="compositionally biased region" description="Low complexity" evidence="1">
    <location>
        <begin position="370"/>
        <end position="383"/>
    </location>
</feature>
<dbReference type="InterPro" id="IPR003961">
    <property type="entry name" value="FN3_dom"/>
</dbReference>
<keyword evidence="3" id="KW-0732">Signal</keyword>
<sequence length="541" mass="59630">MTTECCGNGVMTPVIWMVTWLLQAHSVMCDLPAPVNVTLSSRHFVHQLRWDPGPGSPRGVYYRVMVRSDRGVQSWEVVAGCEHVESPLVCNLTKAFSSHSRTYYNHVYAVSGNQVSPPANQSGFKPIADTLLDSPVVSVKACGSTLCVDLRPPVDGLWDVYNRFHYSLSISSSRHGATYSEKIASLKEKILENLAPGREYCVSVRIIDSEGRRNKNSSYSQPHCAVTAANYNADTEISVVLCLLVLSGLFTTTLLFRTGFICLRQHLPEVLSSIQHREENLHPVPYNEEPFPSVHLVPPSPPSGSTGKDSESEEESEAETERSSGGGQGYKTRGITAGLTSHNPLSSSSSSRTEMFLHPYLSTLSPAYPTATSTDTQTTAETQPNRPHFPLFITSDQQPESLLRPDGLSMSLSNNQPLPRPLQTSQLTEPAQCASRGQDLSLSLSSERDTGNAEGLHPEEEESCLDINLLSVTLGSRHEETKRQREMVEPEHLSLGEPPEPTTPFLPSDTKFRATEPAITQTYTATSEEEEDEEYSGYMRR</sequence>
<feature type="transmembrane region" description="Helical" evidence="2">
    <location>
        <begin position="237"/>
        <end position="256"/>
    </location>
</feature>
<feature type="compositionally biased region" description="Low complexity" evidence="1">
    <location>
        <begin position="290"/>
        <end position="307"/>
    </location>
</feature>
<dbReference type="GO" id="GO:0005886">
    <property type="term" value="C:plasma membrane"/>
    <property type="evidence" value="ECO:0007669"/>
    <property type="project" value="TreeGrafter"/>
</dbReference>
<dbReference type="PROSITE" id="PS50853">
    <property type="entry name" value="FN3"/>
    <property type="match status" value="1"/>
</dbReference>
<feature type="domain" description="Fibronectin type-III" evidence="4">
    <location>
        <begin position="31"/>
        <end position="130"/>
    </location>
</feature>
<dbReference type="KEGG" id="snh:120058559"/>
<keyword evidence="2" id="KW-0472">Membrane</keyword>
<dbReference type="RefSeq" id="XP_038863269.1">
    <property type="nucleotide sequence ID" value="XM_039007341.1"/>
</dbReference>
<dbReference type="PANTHER" id="PTHR20859:SF93">
    <property type="entry name" value="CYTOKINE RECEPTOR FAMILY MEMBER B12-RELATED"/>
    <property type="match status" value="1"/>
</dbReference>
<feature type="region of interest" description="Disordered" evidence="1">
    <location>
        <begin position="477"/>
        <end position="541"/>
    </location>
</feature>
<feature type="compositionally biased region" description="Basic and acidic residues" evidence="1">
    <location>
        <begin position="477"/>
        <end position="494"/>
    </location>
</feature>
<dbReference type="PANTHER" id="PTHR20859">
    <property type="entry name" value="INTERFERON/INTERLEUKIN RECEPTOR"/>
    <property type="match status" value="1"/>
</dbReference>
<feature type="compositionally biased region" description="Polar residues" evidence="1">
    <location>
        <begin position="410"/>
        <end position="429"/>
    </location>
</feature>
<reference evidence="6" key="1">
    <citation type="submission" date="2025-08" db="UniProtKB">
        <authorList>
            <consortium name="RefSeq"/>
        </authorList>
    </citation>
    <scope>IDENTIFICATION</scope>
    <source>
        <tissue evidence="6">White muscle</tissue>
    </source>
</reference>